<evidence type="ECO:0000313" key="2">
    <source>
        <dbReference type="EMBL" id="ETJ20802.1"/>
    </source>
</evidence>
<protein>
    <submittedName>
        <fullName evidence="2">Uncharacterized protein</fullName>
    </submittedName>
</protein>
<dbReference type="EMBL" id="AZMM01018379">
    <property type="protein sequence ID" value="ETJ20802.1"/>
    <property type="molecule type" value="Genomic_DNA"/>
</dbReference>
<feature type="coiled-coil region" evidence="1">
    <location>
        <begin position="110"/>
        <end position="144"/>
    </location>
</feature>
<accession>W1WRK5</accession>
<comment type="caution">
    <text evidence="2">The sequence shown here is derived from an EMBL/GenBank/DDBJ whole genome shotgun (WGS) entry which is preliminary data.</text>
</comment>
<evidence type="ECO:0000256" key="1">
    <source>
        <dbReference type="SAM" id="Coils"/>
    </source>
</evidence>
<keyword evidence="1" id="KW-0175">Coiled coil</keyword>
<sequence>MINKIDKNTNNVDYSIDIDSLIIEMNESKAEYTKIIEGLNKIKKGLMKLRNEKEDLLIELKELDIFNKKSEKSICKIKKHTCPYCDSEIQNTIDEKLKIYNEIDDILYLKYEIENNILKIERKIELQENKYVETLNNLNEYENKLKINTNDVEDIIKYKGFIEIKNSLYSEIAQCNNKIDEKDRTIKIFNNIKASYASKKVSINKKYNELMKNDKEYFGLKEIDENNFSNIKNIFTAGGSNKPIVTIMWYMNLLKLKSEFNKTAIKFPLILDSPNNVESDDDKKKTLFNYLFKEIQSDTQLIISTLGFNKADYEEFEFENIIELTNDKYKMLSTDDYNEYKEFLGKFI</sequence>
<name>W1WRK5_9ZZZZ</name>
<gene>
    <name evidence="2" type="ORF">Q604_UNBC18379G0006</name>
</gene>
<proteinExistence type="predicted"/>
<organism evidence="2">
    <name type="scientific">human gut metagenome</name>
    <dbReference type="NCBI Taxonomy" id="408170"/>
    <lineage>
        <taxon>unclassified sequences</taxon>
        <taxon>metagenomes</taxon>
        <taxon>organismal metagenomes</taxon>
    </lineage>
</organism>
<reference evidence="2" key="1">
    <citation type="submission" date="2013-12" db="EMBL/GenBank/DDBJ databases">
        <title>A Varibaculum cambriense genome reconstructed from a premature infant gut community with otherwise low bacterial novelty that shifts toward anaerobic metabolism during the third week of life.</title>
        <authorList>
            <person name="Brown C.T."/>
            <person name="Sharon I."/>
            <person name="Thomas B.C."/>
            <person name="Castelle C.J."/>
            <person name="Morowitz M.J."/>
            <person name="Banfield J.F."/>
        </authorList>
    </citation>
    <scope>NUCLEOTIDE SEQUENCE</scope>
</reference>
<dbReference type="AlphaFoldDB" id="W1WRK5"/>
<feature type="coiled-coil region" evidence="1">
    <location>
        <begin position="39"/>
        <end position="66"/>
    </location>
</feature>